<evidence type="ECO:0000313" key="1">
    <source>
        <dbReference type="EMBL" id="PTD03248.1"/>
    </source>
</evidence>
<reference evidence="1 2" key="1">
    <citation type="submission" date="2018-02" db="EMBL/GenBank/DDBJ databases">
        <title>Fusarium culmorum secondary metabolites in fungal-bacterial-plant interactions.</title>
        <authorList>
            <person name="Schmidt R."/>
        </authorList>
    </citation>
    <scope>NUCLEOTIDE SEQUENCE [LARGE SCALE GENOMIC DNA]</scope>
    <source>
        <strain evidence="1 2">PV</strain>
    </source>
</reference>
<name>A0A2T4GI39_FUSCU</name>
<comment type="caution">
    <text evidence="1">The sequence shown here is derived from an EMBL/GenBank/DDBJ whole genome shotgun (WGS) entry which is preliminary data.</text>
</comment>
<gene>
    <name evidence="1" type="ORF">FCULG_00009726</name>
</gene>
<proteinExistence type="predicted"/>
<evidence type="ECO:0000313" key="2">
    <source>
        <dbReference type="Proteomes" id="UP000241587"/>
    </source>
</evidence>
<dbReference type="Proteomes" id="UP000241587">
    <property type="component" value="Unassembled WGS sequence"/>
</dbReference>
<dbReference type="EMBL" id="PVEM01000016">
    <property type="protein sequence ID" value="PTD03248.1"/>
    <property type="molecule type" value="Genomic_DNA"/>
</dbReference>
<protein>
    <submittedName>
        <fullName evidence="1">Uncharacterized protein</fullName>
    </submittedName>
</protein>
<organism evidence="1 2">
    <name type="scientific">Fusarium culmorum</name>
    <dbReference type="NCBI Taxonomy" id="5516"/>
    <lineage>
        <taxon>Eukaryota</taxon>
        <taxon>Fungi</taxon>
        <taxon>Dikarya</taxon>
        <taxon>Ascomycota</taxon>
        <taxon>Pezizomycotina</taxon>
        <taxon>Sordariomycetes</taxon>
        <taxon>Hypocreomycetidae</taxon>
        <taxon>Hypocreales</taxon>
        <taxon>Nectriaceae</taxon>
        <taxon>Fusarium</taxon>
    </lineage>
</organism>
<sequence>MYLCACQQQRNRVKVARAASEKPASSQSSIGVVQGCLLPLLSQTIVMPQPLVQNMTRSVFEATAVKSASLSRFSSGFSFSSLFSSTRIPREECLGNNGLRIRTRFQGMLSH</sequence>
<keyword evidence="2" id="KW-1185">Reference proteome</keyword>
<accession>A0A2T4GI39</accession>
<dbReference type="AlphaFoldDB" id="A0A2T4GI39"/>
<dbReference type="OrthoDB" id="10554652at2759"/>